<feature type="domain" description="Ribose-phosphate pyrophosphokinase N-terminal" evidence="13">
    <location>
        <begin position="9"/>
        <end position="125"/>
    </location>
</feature>
<dbReference type="NCBIfam" id="NF002320">
    <property type="entry name" value="PRK01259.1"/>
    <property type="match status" value="1"/>
</dbReference>
<dbReference type="GO" id="GO:0004749">
    <property type="term" value="F:ribose phosphate diphosphokinase activity"/>
    <property type="evidence" value="ECO:0007669"/>
    <property type="project" value="UniProtKB-UniRule"/>
</dbReference>
<organism evidence="14 15">
    <name type="scientific">Verrucomicrobia subdivision 6 bacterium BACL9 MAG-120924-bin69</name>
    <dbReference type="NCBI Taxonomy" id="1655635"/>
    <lineage>
        <taxon>Bacteria</taxon>
        <taxon>Pseudomonadati</taxon>
        <taxon>Verrucomicrobiota</taxon>
        <taxon>Verrucomicrobiia</taxon>
        <taxon>Verrucomicrobiales</taxon>
        <taxon>Verrucomicrobia subdivision 6</taxon>
    </lineage>
</organism>
<dbReference type="InterPro" id="IPR037515">
    <property type="entry name" value="Rib-P_diPkinase_bac"/>
</dbReference>
<dbReference type="SUPFAM" id="SSF53271">
    <property type="entry name" value="PRTase-like"/>
    <property type="match status" value="1"/>
</dbReference>
<dbReference type="InterPro" id="IPR005946">
    <property type="entry name" value="Rib-P_diPkinase"/>
</dbReference>
<dbReference type="InterPro" id="IPR000842">
    <property type="entry name" value="PRib_PP_synth_CS"/>
</dbReference>
<dbReference type="UniPathway" id="UPA00087">
    <property type="reaction ID" value="UER00172"/>
</dbReference>
<dbReference type="Pfam" id="PF14572">
    <property type="entry name" value="Pribosyl_synth"/>
    <property type="match status" value="1"/>
</dbReference>
<evidence type="ECO:0000256" key="6">
    <source>
        <dbReference type="ARBA" id="ARBA00022777"/>
    </source>
</evidence>
<comment type="caution">
    <text evidence="12">Lacks conserved residue(s) required for the propagation of feature annotation.</text>
</comment>
<dbReference type="GO" id="GO:0006015">
    <property type="term" value="P:5-phosphoribose 1-diphosphate biosynthetic process"/>
    <property type="evidence" value="ECO:0007669"/>
    <property type="project" value="UniProtKB-UniRule"/>
</dbReference>
<dbReference type="EC" id="2.7.6.1" evidence="12"/>
<evidence type="ECO:0000313" key="14">
    <source>
        <dbReference type="EMBL" id="KRP34511.1"/>
    </source>
</evidence>
<dbReference type="AlphaFoldDB" id="A0A0R2XEH7"/>
<comment type="similarity">
    <text evidence="11 12">Belongs to the ribose-phosphate pyrophosphokinase family. Class I subfamily.</text>
</comment>
<keyword evidence="3 12" id="KW-0479">Metal-binding</keyword>
<evidence type="ECO:0000256" key="8">
    <source>
        <dbReference type="ARBA" id="ARBA00022842"/>
    </source>
</evidence>
<comment type="subunit">
    <text evidence="12">Homohexamer.</text>
</comment>
<comment type="caution">
    <text evidence="14">The sequence shown here is derived from an EMBL/GenBank/DDBJ whole genome shotgun (WGS) entry which is preliminary data.</text>
</comment>
<dbReference type="HAMAP" id="MF_00583_B">
    <property type="entry name" value="RibP_PPkinase_B"/>
    <property type="match status" value="1"/>
</dbReference>
<dbReference type="FunFam" id="3.40.50.2020:FF:000001">
    <property type="entry name" value="Ribose-phosphate pyrophosphokinase"/>
    <property type="match status" value="1"/>
</dbReference>
<keyword evidence="6 12" id="KW-0418">Kinase</keyword>
<dbReference type="GO" id="GO:0002189">
    <property type="term" value="C:ribose phosphate diphosphokinase complex"/>
    <property type="evidence" value="ECO:0007669"/>
    <property type="project" value="TreeGrafter"/>
</dbReference>
<dbReference type="CDD" id="cd06223">
    <property type="entry name" value="PRTases_typeI"/>
    <property type="match status" value="1"/>
</dbReference>
<dbReference type="InterPro" id="IPR029099">
    <property type="entry name" value="Pribosyltran_N"/>
</dbReference>
<evidence type="ECO:0000256" key="10">
    <source>
        <dbReference type="ARBA" id="ARBA00054914"/>
    </source>
</evidence>
<dbReference type="GO" id="GO:0016301">
    <property type="term" value="F:kinase activity"/>
    <property type="evidence" value="ECO:0007669"/>
    <property type="project" value="UniProtKB-KW"/>
</dbReference>
<evidence type="ECO:0000256" key="9">
    <source>
        <dbReference type="ARBA" id="ARBA00049535"/>
    </source>
</evidence>
<dbReference type="SMART" id="SM01400">
    <property type="entry name" value="Pribosyltran_N"/>
    <property type="match status" value="1"/>
</dbReference>
<evidence type="ECO:0000256" key="2">
    <source>
        <dbReference type="ARBA" id="ARBA00022679"/>
    </source>
</evidence>
<dbReference type="PANTHER" id="PTHR10210:SF41">
    <property type="entry name" value="RIBOSE-PHOSPHATE PYROPHOSPHOKINASE 1, CHLOROPLASTIC"/>
    <property type="match status" value="1"/>
</dbReference>
<comment type="pathway">
    <text evidence="1 12">Metabolic intermediate biosynthesis; 5-phospho-alpha-D-ribose 1-diphosphate biosynthesis; 5-phospho-alpha-D-ribose 1-diphosphate from D-ribose 5-phosphate (route I): step 1/1.</text>
</comment>
<dbReference type="Proteomes" id="UP000051220">
    <property type="component" value="Unassembled WGS sequence"/>
</dbReference>
<dbReference type="NCBIfam" id="TIGR01251">
    <property type="entry name" value="ribP_PPkin"/>
    <property type="match status" value="1"/>
</dbReference>
<dbReference type="PROSITE" id="PS00114">
    <property type="entry name" value="PRPP_SYNTHASE"/>
    <property type="match status" value="1"/>
</dbReference>
<dbReference type="InterPro" id="IPR029057">
    <property type="entry name" value="PRTase-like"/>
</dbReference>
<dbReference type="GO" id="GO:0000287">
    <property type="term" value="F:magnesium ion binding"/>
    <property type="evidence" value="ECO:0007669"/>
    <property type="project" value="UniProtKB-UniRule"/>
</dbReference>
<reference evidence="14 15" key="1">
    <citation type="submission" date="2015-10" db="EMBL/GenBank/DDBJ databases">
        <title>Metagenome-Assembled Genomes uncover a global brackish microbiome.</title>
        <authorList>
            <person name="Hugerth L.W."/>
            <person name="Larsson J."/>
            <person name="Alneberg J."/>
            <person name="Lindh M.V."/>
            <person name="Legrand C."/>
            <person name="Pinhassi J."/>
            <person name="Andersson A.F."/>
        </authorList>
    </citation>
    <scope>NUCLEOTIDE SEQUENCE [LARGE SCALE GENOMIC DNA]</scope>
    <source>
        <strain evidence="14">BACL9 MAG-120924-bin69</strain>
    </source>
</reference>
<feature type="binding site" evidence="12">
    <location>
        <begin position="101"/>
        <end position="102"/>
    </location>
    <ligand>
        <name>ATP</name>
        <dbReference type="ChEBI" id="CHEBI:30616"/>
    </ligand>
</feature>
<name>A0A0R2XEH7_9BACT</name>
<keyword evidence="7 12" id="KW-0067">ATP-binding</keyword>
<feature type="binding site" evidence="12">
    <location>
        <begin position="42"/>
        <end position="44"/>
    </location>
    <ligand>
        <name>ATP</name>
        <dbReference type="ChEBI" id="CHEBI:30616"/>
    </ligand>
</feature>
<sequence length="322" mass="35203">MASIFGNRLQIFAGNANRELAQGIADYLKVPLGKATVTTFPDGETFVKYDENIRGNDLFIVQPTCPPTNQNLMELLIMVDAARRASAFRITAVLPFFGYARQDRKDQPRVPITAKLVANLLVAAGVNRVLAMDLHAQQIQGFFDIPVDHLFCAPIFYNYIAEKKIQDLVVVTPDIGGMKMAAAYSQMLNSGLAIVSKKRLNASETQSTHLIGDVTDKNVLLVDDITETAGTICSAVEILRQHKAKDIYVGVPHAVLGDVGRERLKQCKIKELITTNTTPQEIISGVTTQVLSVAPLLGQAILRIHEGESVSSLFEIRSGVKT</sequence>
<dbReference type="GO" id="GO:0005737">
    <property type="term" value="C:cytoplasm"/>
    <property type="evidence" value="ECO:0007669"/>
    <property type="project" value="UniProtKB-SubCell"/>
</dbReference>
<keyword evidence="8 12" id="KW-0460">Magnesium</keyword>
<keyword evidence="12" id="KW-0963">Cytoplasm</keyword>
<dbReference type="Pfam" id="PF13793">
    <property type="entry name" value="Pribosyltran_N"/>
    <property type="match status" value="1"/>
</dbReference>
<evidence type="ECO:0000256" key="1">
    <source>
        <dbReference type="ARBA" id="ARBA00004996"/>
    </source>
</evidence>
<evidence type="ECO:0000256" key="4">
    <source>
        <dbReference type="ARBA" id="ARBA00022727"/>
    </source>
</evidence>
<proteinExistence type="inferred from homology"/>
<evidence type="ECO:0000256" key="11">
    <source>
        <dbReference type="ARBA" id="ARBA00061444"/>
    </source>
</evidence>
<evidence type="ECO:0000259" key="13">
    <source>
        <dbReference type="Pfam" id="PF13793"/>
    </source>
</evidence>
<feature type="active site" evidence="12">
    <location>
        <position position="197"/>
    </location>
</feature>
<dbReference type="Gene3D" id="3.40.50.2020">
    <property type="match status" value="2"/>
</dbReference>
<evidence type="ECO:0000313" key="15">
    <source>
        <dbReference type="Proteomes" id="UP000051220"/>
    </source>
</evidence>
<comment type="catalytic activity">
    <reaction evidence="9 12">
        <text>D-ribose 5-phosphate + ATP = 5-phospho-alpha-D-ribose 1-diphosphate + AMP + H(+)</text>
        <dbReference type="Rhea" id="RHEA:15609"/>
        <dbReference type="ChEBI" id="CHEBI:15378"/>
        <dbReference type="ChEBI" id="CHEBI:30616"/>
        <dbReference type="ChEBI" id="CHEBI:58017"/>
        <dbReference type="ChEBI" id="CHEBI:78346"/>
        <dbReference type="ChEBI" id="CHEBI:456215"/>
        <dbReference type="EC" id="2.7.6.1"/>
    </reaction>
</comment>
<feature type="binding site" evidence="12">
    <location>
        <position position="174"/>
    </location>
    <ligand>
        <name>Mg(2+)</name>
        <dbReference type="ChEBI" id="CHEBI:18420"/>
    </ligand>
</feature>
<dbReference type="InterPro" id="IPR000836">
    <property type="entry name" value="PRTase_dom"/>
</dbReference>
<comment type="function">
    <text evidence="10 12">Involved in the biosynthesis of the central metabolite phospho-alpha-D-ribosyl-1-pyrophosphate (PRPP) via the transfer of pyrophosphoryl group from ATP to 1-hydroxyl of ribose-5-phosphate (Rib-5-P).</text>
</comment>
<evidence type="ECO:0000256" key="7">
    <source>
        <dbReference type="ARBA" id="ARBA00022840"/>
    </source>
</evidence>
<keyword evidence="5 12" id="KW-0547">Nucleotide-binding</keyword>
<dbReference type="GO" id="GO:0006164">
    <property type="term" value="P:purine nucleotide biosynthetic process"/>
    <property type="evidence" value="ECO:0007669"/>
    <property type="project" value="TreeGrafter"/>
</dbReference>
<dbReference type="GO" id="GO:0005524">
    <property type="term" value="F:ATP binding"/>
    <property type="evidence" value="ECO:0007669"/>
    <property type="project" value="UniProtKB-KW"/>
</dbReference>
<protein>
    <recommendedName>
        <fullName evidence="12">Ribose-phosphate pyrophosphokinase</fullName>
        <shortName evidence="12">RPPK</shortName>
        <ecNumber evidence="12">2.7.6.1</ecNumber>
    </recommendedName>
    <alternativeName>
        <fullName evidence="12">5-phospho-D-ribosyl alpha-1-diphosphate synthase</fullName>
    </alternativeName>
    <alternativeName>
        <fullName evidence="12">Phosphoribosyl diphosphate synthase</fullName>
    </alternativeName>
    <alternativeName>
        <fullName evidence="12">Phosphoribosyl pyrophosphate synthase</fullName>
        <shortName evidence="12">P-Rib-PP synthase</shortName>
        <shortName evidence="12">PRPP synthase</shortName>
        <shortName evidence="12">PRPPase</shortName>
    </alternativeName>
</protein>
<feature type="binding site" evidence="12">
    <location>
        <position position="223"/>
    </location>
    <ligand>
        <name>D-ribose 5-phosphate</name>
        <dbReference type="ChEBI" id="CHEBI:78346"/>
    </ligand>
</feature>
<comment type="subcellular location">
    <subcellularLocation>
        <location evidence="12">Cytoplasm</location>
    </subcellularLocation>
</comment>
<feature type="binding site" evidence="12">
    <location>
        <position position="199"/>
    </location>
    <ligand>
        <name>D-ribose 5-phosphate</name>
        <dbReference type="ChEBI" id="CHEBI:78346"/>
    </ligand>
</feature>
<dbReference type="GO" id="GO:0009156">
    <property type="term" value="P:ribonucleoside monophosphate biosynthetic process"/>
    <property type="evidence" value="ECO:0007669"/>
    <property type="project" value="InterPro"/>
</dbReference>
<gene>
    <name evidence="12" type="primary">prs</name>
    <name evidence="14" type="ORF">ABS33_00360</name>
</gene>
<accession>A0A0R2XEH7</accession>
<dbReference type="EMBL" id="LIDN01000005">
    <property type="protein sequence ID" value="KRP34511.1"/>
    <property type="molecule type" value="Genomic_DNA"/>
</dbReference>
<evidence type="ECO:0000256" key="12">
    <source>
        <dbReference type="HAMAP-Rule" id="MF_00583"/>
    </source>
</evidence>
<feature type="binding site" evidence="12">
    <location>
        <position position="135"/>
    </location>
    <ligand>
        <name>Mg(2+)</name>
        <dbReference type="ChEBI" id="CHEBI:18420"/>
    </ligand>
</feature>
<evidence type="ECO:0000256" key="3">
    <source>
        <dbReference type="ARBA" id="ARBA00022723"/>
    </source>
</evidence>
<keyword evidence="4 12" id="KW-0545">Nucleotide biosynthesis</keyword>
<comment type="cofactor">
    <cofactor evidence="12">
        <name>Mg(2+)</name>
        <dbReference type="ChEBI" id="CHEBI:18420"/>
    </cofactor>
    <text evidence="12">Binds 2 Mg(2+) ions per subunit.</text>
</comment>
<evidence type="ECO:0000256" key="5">
    <source>
        <dbReference type="ARBA" id="ARBA00022741"/>
    </source>
</evidence>
<dbReference type="PANTHER" id="PTHR10210">
    <property type="entry name" value="RIBOSE-PHOSPHATE DIPHOSPHOKINASE FAMILY MEMBER"/>
    <property type="match status" value="1"/>
</dbReference>
<keyword evidence="2 12" id="KW-0808">Transferase</keyword>